<dbReference type="Gene3D" id="1.25.40.20">
    <property type="entry name" value="Ankyrin repeat-containing domain"/>
    <property type="match status" value="2"/>
</dbReference>
<feature type="compositionally biased region" description="Basic and acidic residues" evidence="4">
    <location>
        <begin position="77"/>
        <end position="89"/>
    </location>
</feature>
<proteinExistence type="predicted"/>
<evidence type="ECO:0000256" key="1">
    <source>
        <dbReference type="ARBA" id="ARBA00022737"/>
    </source>
</evidence>
<dbReference type="PROSITE" id="PS50088">
    <property type="entry name" value="ANK_REPEAT"/>
    <property type="match status" value="1"/>
</dbReference>
<evidence type="ECO:0000256" key="4">
    <source>
        <dbReference type="SAM" id="MobiDB-lite"/>
    </source>
</evidence>
<dbReference type="Pfam" id="PF14420">
    <property type="entry name" value="Clr5"/>
    <property type="match status" value="1"/>
</dbReference>
<accession>A0A1Y1ZNW4</accession>
<keyword evidence="1" id="KW-0677">Repeat</keyword>
<dbReference type="PANTHER" id="PTHR24189:SF50">
    <property type="entry name" value="ANKYRIN REPEAT AND SOCS BOX PROTEIN 2"/>
    <property type="match status" value="1"/>
</dbReference>
<organism evidence="6 7">
    <name type="scientific">Clohesyomyces aquaticus</name>
    <dbReference type="NCBI Taxonomy" id="1231657"/>
    <lineage>
        <taxon>Eukaryota</taxon>
        <taxon>Fungi</taxon>
        <taxon>Dikarya</taxon>
        <taxon>Ascomycota</taxon>
        <taxon>Pezizomycotina</taxon>
        <taxon>Dothideomycetes</taxon>
        <taxon>Pleosporomycetidae</taxon>
        <taxon>Pleosporales</taxon>
        <taxon>Lindgomycetaceae</taxon>
        <taxon>Clohesyomyces</taxon>
    </lineage>
</organism>
<keyword evidence="7" id="KW-1185">Reference proteome</keyword>
<feature type="region of interest" description="Disordered" evidence="4">
    <location>
        <begin position="690"/>
        <end position="728"/>
    </location>
</feature>
<dbReference type="InterPro" id="IPR025676">
    <property type="entry name" value="Clr5_dom"/>
</dbReference>
<dbReference type="InterPro" id="IPR002110">
    <property type="entry name" value="Ankyrin_rpt"/>
</dbReference>
<reference evidence="6 7" key="1">
    <citation type="submission" date="2016-07" db="EMBL/GenBank/DDBJ databases">
        <title>Pervasive Adenine N6-methylation of Active Genes in Fungi.</title>
        <authorList>
            <consortium name="DOE Joint Genome Institute"/>
            <person name="Mondo S.J."/>
            <person name="Dannebaum R.O."/>
            <person name="Kuo R.C."/>
            <person name="Labutti K."/>
            <person name="Haridas S."/>
            <person name="Kuo A."/>
            <person name="Salamov A."/>
            <person name="Ahrendt S.R."/>
            <person name="Lipzen A."/>
            <person name="Sullivan W."/>
            <person name="Andreopoulos W.B."/>
            <person name="Clum A."/>
            <person name="Lindquist E."/>
            <person name="Daum C."/>
            <person name="Ramamoorthy G.K."/>
            <person name="Gryganskyi A."/>
            <person name="Culley D."/>
            <person name="Magnuson J.K."/>
            <person name="James T.Y."/>
            <person name="O'Malley M.A."/>
            <person name="Stajich J.E."/>
            <person name="Spatafora J.W."/>
            <person name="Visel A."/>
            <person name="Grigoriev I.V."/>
        </authorList>
    </citation>
    <scope>NUCLEOTIDE SEQUENCE [LARGE SCALE GENOMIC DNA]</scope>
    <source>
        <strain evidence="6 7">CBS 115471</strain>
    </source>
</reference>
<dbReference type="InterPro" id="IPR036770">
    <property type="entry name" value="Ankyrin_rpt-contain_sf"/>
</dbReference>
<comment type="caution">
    <text evidence="6">The sequence shown here is derived from an EMBL/GenBank/DDBJ whole genome shotgun (WGS) entry which is preliminary data.</text>
</comment>
<feature type="region of interest" description="Disordered" evidence="4">
    <location>
        <begin position="54"/>
        <end position="90"/>
    </location>
</feature>
<feature type="domain" description="Clr5" evidence="5">
    <location>
        <begin position="1"/>
        <end position="54"/>
    </location>
</feature>
<dbReference type="STRING" id="1231657.A0A1Y1ZNW4"/>
<name>A0A1Y1ZNW4_9PLEO</name>
<evidence type="ECO:0000313" key="6">
    <source>
        <dbReference type="EMBL" id="ORY11926.1"/>
    </source>
</evidence>
<dbReference type="InterPro" id="IPR050745">
    <property type="entry name" value="Multifunctional_regulatory"/>
</dbReference>
<evidence type="ECO:0000256" key="3">
    <source>
        <dbReference type="PROSITE-ProRule" id="PRU00023"/>
    </source>
</evidence>
<feature type="repeat" description="ANK" evidence="3">
    <location>
        <begin position="252"/>
        <end position="284"/>
    </location>
</feature>
<protein>
    <submittedName>
        <fullName evidence="6">Ankyrin repeat-containing domain protein</fullName>
    </submittedName>
</protein>
<evidence type="ECO:0000313" key="7">
    <source>
        <dbReference type="Proteomes" id="UP000193144"/>
    </source>
</evidence>
<dbReference type="OrthoDB" id="194358at2759"/>
<dbReference type="SUPFAM" id="SSF48403">
    <property type="entry name" value="Ankyrin repeat"/>
    <property type="match status" value="1"/>
</dbReference>
<sequence length="777" mass="85633">MTKDWESVRADIAELSGNQKKCLQDVRTIIESRHKFRASTRAYRMKLKEWGYTKHHRPKRTGEGQDGEQEEREEQEEQGREMELDRGDETDTTVAAEVNTPLKEKATGVVPLPAICPWSQAGNATNDILMDMLAAVLDGDSPKLEQLILANPSHVNHPIGLPFEAHGGRFFNHPAIQSVVFLQHPGQTLLDIASSLPAGPVVWVLLAHGANGSRHPLGTDLAFNNAIKNGRTFTVQSLLHTGRCSVDGLPGQSWKPLLQAAFWNVPDIVRLLLDRGAEVNDRAAQLDDMPFKTALQFALDRRVNEYTLVPVRERCEKIIKMLLDSGADIHVPPTDDQNGLSPFATFIKPWQGNPSWPMDLNQTVLDCFEAFVRKDADIQIPFHGFSCSSPSGGTFEHQVLWHSTPIASRLLIDHAVPSPGANGANMLHEILGSCPDAKQHPTDTLRDIEVLLKRGANPNHVSPTGMNPLRQCITRCPAVDIIPCLQALLNAGADLERVDRNSVPLIVLAARSFERPLVLKVFEVLLAKFQGRCPQAEGGHCSRWSEGCFPIPNDPTFVRIVRYGEPFGEFASSCQRMLPEEACLTVQQATFSVASTRFLNAATTRAKLTKEIRLTAGERDEIEHVIAMRQAAGLPQYQFDQEFVMTLLRAPTAVRTSTANFADISITSTSMPSTVDLLSDPIAPCPGLEATAHPNLPNPLRIASSPARKDSRRISVSSSSSNDSGSSFFIPSTTQVRFPVGRATKPTDPKVATCDWVLQYRCESCPNGPQLTRRELQ</sequence>
<dbReference type="PANTHER" id="PTHR24189">
    <property type="entry name" value="MYOTROPHIN"/>
    <property type="match status" value="1"/>
</dbReference>
<keyword evidence="2 3" id="KW-0040">ANK repeat</keyword>
<evidence type="ECO:0000256" key="2">
    <source>
        <dbReference type="ARBA" id="ARBA00023043"/>
    </source>
</evidence>
<gene>
    <name evidence="6" type="ORF">BCR34DRAFT_313495</name>
</gene>
<dbReference type="Proteomes" id="UP000193144">
    <property type="component" value="Unassembled WGS sequence"/>
</dbReference>
<feature type="compositionally biased region" description="Acidic residues" evidence="4">
    <location>
        <begin position="65"/>
        <end position="76"/>
    </location>
</feature>
<feature type="compositionally biased region" description="Low complexity" evidence="4">
    <location>
        <begin position="714"/>
        <end position="728"/>
    </location>
</feature>
<dbReference type="SMART" id="SM00248">
    <property type="entry name" value="ANK"/>
    <property type="match status" value="3"/>
</dbReference>
<evidence type="ECO:0000259" key="5">
    <source>
        <dbReference type="Pfam" id="PF14420"/>
    </source>
</evidence>
<dbReference type="EMBL" id="MCFA01000056">
    <property type="protein sequence ID" value="ORY11926.1"/>
    <property type="molecule type" value="Genomic_DNA"/>
</dbReference>
<dbReference type="AlphaFoldDB" id="A0A1Y1ZNW4"/>